<dbReference type="OrthoDB" id="412788at2759"/>
<dbReference type="Proteomes" id="UP000799767">
    <property type="component" value="Unassembled WGS sequence"/>
</dbReference>
<dbReference type="PANTHER" id="PTHR34598:SF3">
    <property type="entry name" value="OXIDOREDUCTASE AN1597"/>
    <property type="match status" value="1"/>
</dbReference>
<dbReference type="RefSeq" id="XP_033593976.1">
    <property type="nucleotide sequence ID" value="XM_033732268.1"/>
</dbReference>
<comment type="similarity">
    <text evidence="2">Belongs to the asaB hydroxylase/desaturase family.</text>
</comment>
<protein>
    <recommendedName>
        <fullName evidence="5">GA4 desaturase family protein</fullName>
    </recommendedName>
</protein>
<dbReference type="EMBL" id="MU001631">
    <property type="protein sequence ID" value="KAF2487407.1"/>
    <property type="molecule type" value="Genomic_DNA"/>
</dbReference>
<dbReference type="GeneID" id="54473270"/>
<keyword evidence="4" id="KW-1185">Reference proteome</keyword>
<proteinExistence type="inferred from homology"/>
<sequence length="317" mass="36158">MAAAVAAPTNGFHSDKDNVVHAKLNYYLDPSLGGTDSFAIGTAGAYRRKFDQRPVDIKDARGIQDKFDIDTHGFQYHKRPSTEKDFTDDEQVKRVAYPEAIQLLKDVTGATNVYVFSHITRRNDPAKVQAALKTDLKKSDDNTVVEGIFPASYIHIDQTPACALQVFQDHFDDSSDLGRHVLQNNGRWGIINLWRPISRIKRDPLAVCDARTITDDNLLPIRILQPPKDRPTQYATTTKGEYMEIYSARYSEGQQWYYCSEMEPDETLLIRCYDSSTKEGRATRCPHSAFEWRDNPDGGVRESIEIRCLVFWENEKN</sequence>
<evidence type="ECO:0000256" key="1">
    <source>
        <dbReference type="ARBA" id="ARBA00023002"/>
    </source>
</evidence>
<accession>A0A6A6Q7Q3</accession>
<evidence type="ECO:0000313" key="3">
    <source>
        <dbReference type="EMBL" id="KAF2487407.1"/>
    </source>
</evidence>
<dbReference type="PANTHER" id="PTHR34598">
    <property type="entry name" value="BLL6449 PROTEIN"/>
    <property type="match status" value="1"/>
</dbReference>
<gene>
    <name evidence="3" type="ORF">BDY17DRAFT_288908</name>
</gene>
<name>A0A6A6Q7Q3_9PEZI</name>
<evidence type="ECO:0000256" key="2">
    <source>
        <dbReference type="ARBA" id="ARBA00023604"/>
    </source>
</evidence>
<reference evidence="3" key="1">
    <citation type="journal article" date="2020" name="Stud. Mycol.">
        <title>101 Dothideomycetes genomes: a test case for predicting lifestyles and emergence of pathogens.</title>
        <authorList>
            <person name="Haridas S."/>
            <person name="Albert R."/>
            <person name="Binder M."/>
            <person name="Bloem J."/>
            <person name="Labutti K."/>
            <person name="Salamov A."/>
            <person name="Andreopoulos B."/>
            <person name="Baker S."/>
            <person name="Barry K."/>
            <person name="Bills G."/>
            <person name="Bluhm B."/>
            <person name="Cannon C."/>
            <person name="Castanera R."/>
            <person name="Culley D."/>
            <person name="Daum C."/>
            <person name="Ezra D."/>
            <person name="Gonzalez J."/>
            <person name="Henrissat B."/>
            <person name="Kuo A."/>
            <person name="Liang C."/>
            <person name="Lipzen A."/>
            <person name="Lutzoni F."/>
            <person name="Magnuson J."/>
            <person name="Mondo S."/>
            <person name="Nolan M."/>
            <person name="Ohm R."/>
            <person name="Pangilinan J."/>
            <person name="Park H.-J."/>
            <person name="Ramirez L."/>
            <person name="Alfaro M."/>
            <person name="Sun H."/>
            <person name="Tritt A."/>
            <person name="Yoshinaga Y."/>
            <person name="Zwiers L.-H."/>
            <person name="Turgeon B."/>
            <person name="Goodwin S."/>
            <person name="Spatafora J."/>
            <person name="Crous P."/>
            <person name="Grigoriev I."/>
        </authorList>
    </citation>
    <scope>NUCLEOTIDE SEQUENCE</scope>
    <source>
        <strain evidence="3">CBS 113389</strain>
    </source>
</reference>
<keyword evidence="1" id="KW-0560">Oxidoreductase</keyword>
<dbReference type="AlphaFoldDB" id="A0A6A6Q7Q3"/>
<dbReference type="NCBIfam" id="NF041278">
    <property type="entry name" value="CmcJ_NvfI_EfuI"/>
    <property type="match status" value="1"/>
</dbReference>
<evidence type="ECO:0008006" key="5">
    <source>
        <dbReference type="Google" id="ProtNLM"/>
    </source>
</evidence>
<dbReference type="GO" id="GO:0016491">
    <property type="term" value="F:oxidoreductase activity"/>
    <property type="evidence" value="ECO:0007669"/>
    <property type="project" value="UniProtKB-KW"/>
</dbReference>
<organism evidence="3 4">
    <name type="scientific">Neohortaea acidophila</name>
    <dbReference type="NCBI Taxonomy" id="245834"/>
    <lineage>
        <taxon>Eukaryota</taxon>
        <taxon>Fungi</taxon>
        <taxon>Dikarya</taxon>
        <taxon>Ascomycota</taxon>
        <taxon>Pezizomycotina</taxon>
        <taxon>Dothideomycetes</taxon>
        <taxon>Dothideomycetidae</taxon>
        <taxon>Mycosphaerellales</taxon>
        <taxon>Teratosphaeriaceae</taxon>
        <taxon>Neohortaea</taxon>
    </lineage>
</organism>
<dbReference type="InterPro" id="IPR044053">
    <property type="entry name" value="AsaB-like"/>
</dbReference>
<evidence type="ECO:0000313" key="4">
    <source>
        <dbReference type="Proteomes" id="UP000799767"/>
    </source>
</evidence>